<protein>
    <recommendedName>
        <fullName evidence="2">Calcineurin-like phosphoesterase domain-containing protein</fullName>
    </recommendedName>
</protein>
<evidence type="ECO:0000313" key="3">
    <source>
        <dbReference type="EMBL" id="PYZ98857.1"/>
    </source>
</evidence>
<dbReference type="InterPro" id="IPR014576">
    <property type="entry name" value="Pesterase_YhaO"/>
</dbReference>
<evidence type="ECO:0000256" key="1">
    <source>
        <dbReference type="ARBA" id="ARBA00022801"/>
    </source>
</evidence>
<dbReference type="InterPro" id="IPR050535">
    <property type="entry name" value="DNA_Repair-Maintenance_Comp"/>
</dbReference>
<reference evidence="3 4" key="1">
    <citation type="submission" date="2017-10" db="EMBL/GenBank/DDBJ databases">
        <title>Bacillus sp. nov., a halophilic bacterium isolated from a Yangshapao Lake.</title>
        <authorList>
            <person name="Wang H."/>
        </authorList>
    </citation>
    <scope>NUCLEOTIDE SEQUENCE [LARGE SCALE GENOMIC DNA]</scope>
    <source>
        <strain evidence="3 4">YSP-3</strain>
    </source>
</reference>
<dbReference type="EMBL" id="PDOF01000001">
    <property type="protein sequence ID" value="PYZ98857.1"/>
    <property type="molecule type" value="Genomic_DNA"/>
</dbReference>
<dbReference type="Proteomes" id="UP000248066">
    <property type="component" value="Unassembled WGS sequence"/>
</dbReference>
<evidence type="ECO:0000313" key="4">
    <source>
        <dbReference type="Proteomes" id="UP000248066"/>
    </source>
</evidence>
<accession>A0A2W0HCE0</accession>
<proteinExistence type="predicted"/>
<keyword evidence="4" id="KW-1185">Reference proteome</keyword>
<dbReference type="InterPro" id="IPR004843">
    <property type="entry name" value="Calcineurin-like_PHP"/>
</dbReference>
<comment type="caution">
    <text evidence="3">The sequence shown here is derived from an EMBL/GenBank/DDBJ whole genome shotgun (WGS) entry which is preliminary data.</text>
</comment>
<organism evidence="3 4">
    <name type="scientific">Alteribacter lacisalsi</name>
    <dbReference type="NCBI Taxonomy" id="2045244"/>
    <lineage>
        <taxon>Bacteria</taxon>
        <taxon>Bacillati</taxon>
        <taxon>Bacillota</taxon>
        <taxon>Bacilli</taxon>
        <taxon>Bacillales</taxon>
        <taxon>Bacillaceae</taxon>
        <taxon>Alteribacter</taxon>
    </lineage>
</organism>
<dbReference type="AlphaFoldDB" id="A0A2W0HCE0"/>
<dbReference type="InterPro" id="IPR029052">
    <property type="entry name" value="Metallo-depent_PP-like"/>
</dbReference>
<evidence type="ECO:0000259" key="2">
    <source>
        <dbReference type="Pfam" id="PF00149"/>
    </source>
</evidence>
<dbReference type="Pfam" id="PF00149">
    <property type="entry name" value="Metallophos"/>
    <property type="match status" value="1"/>
</dbReference>
<dbReference type="SUPFAM" id="SSF56300">
    <property type="entry name" value="Metallo-dependent phosphatases"/>
    <property type="match status" value="1"/>
</dbReference>
<dbReference type="PIRSF" id="PIRSF033091">
    <property type="entry name" value="Pesterase_YhaO"/>
    <property type="match status" value="1"/>
</dbReference>
<feature type="domain" description="Calcineurin-like phosphoesterase" evidence="2">
    <location>
        <begin position="7"/>
        <end position="205"/>
    </location>
</feature>
<sequence length="418" mass="46896">MTSMNTIRFIHCADLHLDRPFQTSRLPESVLRVIKESAFDSFARLVDIAVSEQIDFFIISGDLYDLEHRSIKGQLFLKKQAGRLNEVGIPLYIIHGNHDPLTETVREISLPANVHVFGPDTSSVLFEKDGIPAARIYGFSYGSRSVTEDPVSSYIKQKKDDALYHIAMLHGQEKMQEGHDPYAPFSLRELTETSFDYWALGHIHKRQILSRDPFVVYPGNIQGGHKNEQGSKGGMLVELAHGGGQVSFLNTSPLDWHTITLQIEGMDEIEELFEAVEESVSLTVAEGKSSVIQLAVTGSGSLHDYLTTPGADEDILEEVRALYTAGRTFNWIETLTVKTLPSVDREREKEQQTVLGDLMNEADQLKEAPDLSDEALASLYEHRTARKYLKSLSTAEKKELIERAEHWLISRLVKEGGT</sequence>
<name>A0A2W0HCE0_9BACI</name>
<dbReference type="InterPro" id="IPR041796">
    <property type="entry name" value="Mre11_N"/>
</dbReference>
<gene>
    <name evidence="3" type="ORF">CR205_09890</name>
</gene>
<dbReference type="PANTHER" id="PTHR30337">
    <property type="entry name" value="COMPONENT OF ATP-DEPENDENT DSDNA EXONUCLEASE"/>
    <property type="match status" value="1"/>
</dbReference>
<dbReference type="PANTHER" id="PTHR30337:SF7">
    <property type="entry name" value="PHOSPHOESTERASE"/>
    <property type="match status" value="1"/>
</dbReference>
<dbReference type="GO" id="GO:0016787">
    <property type="term" value="F:hydrolase activity"/>
    <property type="evidence" value="ECO:0007669"/>
    <property type="project" value="UniProtKB-KW"/>
</dbReference>
<dbReference type="Gene3D" id="3.60.21.10">
    <property type="match status" value="1"/>
</dbReference>
<keyword evidence="1" id="KW-0378">Hydrolase</keyword>
<dbReference type="CDD" id="cd00840">
    <property type="entry name" value="MPP_Mre11_N"/>
    <property type="match status" value="1"/>
</dbReference>